<dbReference type="EMBL" id="JBDLNU010000003">
    <property type="protein sequence ID" value="MFM1728888.1"/>
    <property type="molecule type" value="Genomic_DNA"/>
</dbReference>
<dbReference type="Proteomes" id="UP001629744">
    <property type="component" value="Unassembled WGS sequence"/>
</dbReference>
<name>A0ABW9FWB2_9NOCA</name>
<evidence type="ECO:0000259" key="1">
    <source>
        <dbReference type="Pfam" id="PF13577"/>
    </source>
</evidence>
<feature type="domain" description="SnoaL-like" evidence="1">
    <location>
        <begin position="6"/>
        <end position="127"/>
    </location>
</feature>
<dbReference type="SUPFAM" id="SSF54427">
    <property type="entry name" value="NTF2-like"/>
    <property type="match status" value="1"/>
</dbReference>
<comment type="caution">
    <text evidence="2">The sequence shown here is derived from an EMBL/GenBank/DDBJ whole genome shotgun (WGS) entry which is preliminary data.</text>
</comment>
<dbReference type="InterPro" id="IPR037401">
    <property type="entry name" value="SnoaL-like"/>
</dbReference>
<dbReference type="RefSeq" id="WP_348606634.1">
    <property type="nucleotide sequence ID" value="NZ_CP157276.1"/>
</dbReference>
<protein>
    <submittedName>
        <fullName evidence="2">Nuclear transport factor 2 family protein</fullName>
    </submittedName>
</protein>
<sequence length="152" mass="17222">MPTPNEDEREIYRSIVRFARAMDQRDWAEIETIAAEDMEADLGTGRLGSRREMIALTRSFLDDCGPTQHLVGNVLIDIDGDTARSRAYVADMHLGTGELEGKFFRTIGDYHDEWRRTVDGWRMVRRTKHNRGHLGDYAVLGPGPSNWSAAQG</sequence>
<evidence type="ECO:0000313" key="2">
    <source>
        <dbReference type="EMBL" id="MFM1728888.1"/>
    </source>
</evidence>
<accession>A0ABW9FWB2</accession>
<keyword evidence="3" id="KW-1185">Reference proteome</keyword>
<gene>
    <name evidence="2" type="ORF">ABEU19_002386</name>
</gene>
<organism evidence="2 3">
    <name type="scientific">Prescottella soli</name>
    <dbReference type="NCBI Taxonomy" id="1543852"/>
    <lineage>
        <taxon>Bacteria</taxon>
        <taxon>Bacillati</taxon>
        <taxon>Actinomycetota</taxon>
        <taxon>Actinomycetes</taxon>
        <taxon>Mycobacteriales</taxon>
        <taxon>Nocardiaceae</taxon>
        <taxon>Prescottella</taxon>
    </lineage>
</organism>
<dbReference type="Pfam" id="PF13577">
    <property type="entry name" value="SnoaL_4"/>
    <property type="match status" value="1"/>
</dbReference>
<dbReference type="Gene3D" id="3.10.450.50">
    <property type="match status" value="1"/>
</dbReference>
<evidence type="ECO:0000313" key="3">
    <source>
        <dbReference type="Proteomes" id="UP001629744"/>
    </source>
</evidence>
<dbReference type="InterPro" id="IPR032710">
    <property type="entry name" value="NTF2-like_dom_sf"/>
</dbReference>
<reference evidence="2 3" key="1">
    <citation type="submission" date="2023-11" db="EMBL/GenBank/DDBJ databases">
        <authorList>
            <person name="Val-Calvo J."/>
            <person name="Scortti M."/>
            <person name="Vazquez-Boland J."/>
        </authorList>
    </citation>
    <scope>NUCLEOTIDE SEQUENCE [LARGE SCALE GENOMIC DNA]</scope>
    <source>
        <strain evidence="2 3">DSM 46662</strain>
    </source>
</reference>
<proteinExistence type="predicted"/>